<dbReference type="EMBL" id="HG996467">
    <property type="protein sequence ID" value="CAG1861394.1"/>
    <property type="molecule type" value="Genomic_DNA"/>
</dbReference>
<dbReference type="EnsemblPlants" id="Ma02_t07740.1">
    <property type="protein sequence ID" value="Ma02_p07740.1"/>
    <property type="gene ID" value="Ma02_g07740"/>
</dbReference>
<organism evidence="3 4">
    <name type="scientific">Musa acuminata subsp. malaccensis</name>
    <name type="common">Wild banana</name>
    <name type="synonym">Musa malaccensis</name>
    <dbReference type="NCBI Taxonomy" id="214687"/>
    <lineage>
        <taxon>Eukaryota</taxon>
        <taxon>Viridiplantae</taxon>
        <taxon>Streptophyta</taxon>
        <taxon>Embryophyta</taxon>
        <taxon>Tracheophyta</taxon>
        <taxon>Spermatophyta</taxon>
        <taxon>Magnoliopsida</taxon>
        <taxon>Liliopsida</taxon>
        <taxon>Zingiberales</taxon>
        <taxon>Musaceae</taxon>
        <taxon>Musa</taxon>
    </lineage>
</organism>
<dbReference type="FunCoup" id="A0A804I0D0">
    <property type="interactions" value="2108"/>
</dbReference>
<name>A0A804I0D0_MUSAM</name>
<dbReference type="InterPro" id="IPR009856">
    <property type="entry name" value="Lir1"/>
</dbReference>
<evidence type="ECO:0000256" key="1">
    <source>
        <dbReference type="SAM" id="MobiDB-lite"/>
    </source>
</evidence>
<dbReference type="AlphaFoldDB" id="A0A804I0D0"/>
<dbReference type="InParanoid" id="A0A804I0D0"/>
<evidence type="ECO:0000313" key="2">
    <source>
        <dbReference type="EMBL" id="CAG1861394.1"/>
    </source>
</evidence>
<feature type="compositionally biased region" description="Basic residues" evidence="1">
    <location>
        <begin position="29"/>
        <end position="44"/>
    </location>
</feature>
<keyword evidence="4" id="KW-1185">Reference proteome</keyword>
<protein>
    <submittedName>
        <fullName evidence="2">(wild Malaysian banana) hypothetical protein</fullName>
    </submittedName>
</protein>
<feature type="region of interest" description="Disordered" evidence="1">
    <location>
        <begin position="1"/>
        <end position="44"/>
    </location>
</feature>
<dbReference type="Gramene" id="Ma02_t07740.1">
    <property type="protein sequence ID" value="Ma02_p07740.1"/>
    <property type="gene ID" value="Ma02_g07740"/>
</dbReference>
<reference evidence="2" key="1">
    <citation type="submission" date="2021-03" db="EMBL/GenBank/DDBJ databases">
        <authorList>
            <consortium name="Genoscope - CEA"/>
            <person name="William W."/>
        </authorList>
    </citation>
    <scope>NUCLEOTIDE SEQUENCE</scope>
    <source>
        <strain evidence="2">Doubled-haploid Pahang</strain>
    </source>
</reference>
<sequence>MGYQSSGKEHDMDNSHPTSKISKDDPKYKLHPSHAHQRKQNHLQRCRQQLLKPRAVAVTSSETSTIDYSSSISVFPMEACEILGGEACNARMFPEAKLAAAAGSGGRPASEEIDRDYLEYNDPKTVFPGEACDDLGGEFCQAEYQNGVF</sequence>
<evidence type="ECO:0000313" key="3">
    <source>
        <dbReference type="EnsemblPlants" id="Ma02_p07740.1"/>
    </source>
</evidence>
<dbReference type="PANTHER" id="PTHR36762">
    <property type="entry name" value="LIGHT-REGULATED PROTEIN 1, CHLOROPLASTIC"/>
    <property type="match status" value="1"/>
</dbReference>
<dbReference type="PANTHER" id="PTHR36762:SF2">
    <property type="entry name" value="LIGHT-REGULATED PROTEIN 1, CHLOROPLASTIC"/>
    <property type="match status" value="1"/>
</dbReference>
<evidence type="ECO:0000313" key="4">
    <source>
        <dbReference type="Proteomes" id="UP000012960"/>
    </source>
</evidence>
<dbReference type="GO" id="GO:0009507">
    <property type="term" value="C:chloroplast"/>
    <property type="evidence" value="ECO:0007669"/>
    <property type="project" value="InterPro"/>
</dbReference>
<dbReference type="OMA" id="REYLAYN"/>
<dbReference type="Proteomes" id="UP000012960">
    <property type="component" value="Unplaced"/>
</dbReference>
<reference evidence="3" key="2">
    <citation type="submission" date="2021-05" db="UniProtKB">
        <authorList>
            <consortium name="EnsemblPlants"/>
        </authorList>
    </citation>
    <scope>IDENTIFICATION</scope>
    <source>
        <strain evidence="3">subsp. malaccensis</strain>
    </source>
</reference>
<gene>
    <name evidence="2" type="ORF">GSMUA_62880.1</name>
</gene>
<dbReference type="Pfam" id="PF07207">
    <property type="entry name" value="Lir1"/>
    <property type="match status" value="1"/>
</dbReference>
<accession>A0A804I0D0</accession>
<proteinExistence type="predicted"/>